<comment type="caution">
    <text evidence="4">The sequence shown here is derived from an EMBL/GenBank/DDBJ whole genome shotgun (WGS) entry which is preliminary data.</text>
</comment>
<dbReference type="AlphaFoldDB" id="A0A084TN53"/>
<accession>A0A084TN53</accession>
<keyword evidence="1 2" id="KW-0732">Signal</keyword>
<dbReference type="InterPro" id="IPR003961">
    <property type="entry name" value="FN3_dom"/>
</dbReference>
<evidence type="ECO:0000256" key="1">
    <source>
        <dbReference type="ARBA" id="ARBA00022729"/>
    </source>
</evidence>
<dbReference type="EMBL" id="JPFK01000002">
    <property type="protein sequence ID" value="KFB02139.1"/>
    <property type="molecule type" value="Genomic_DNA"/>
</dbReference>
<protein>
    <recommendedName>
        <fullName evidence="3">Fibronectin type-III domain-containing protein</fullName>
    </recommendedName>
</protein>
<dbReference type="eggNOG" id="COG4733">
    <property type="taxonomic scope" value="Bacteria"/>
</dbReference>
<dbReference type="Pfam" id="PF18962">
    <property type="entry name" value="Por_Secre_tail"/>
    <property type="match status" value="1"/>
</dbReference>
<dbReference type="OrthoDB" id="975384at2"/>
<name>A0A084TN53_9FLAO</name>
<evidence type="ECO:0000313" key="5">
    <source>
        <dbReference type="Proteomes" id="UP000028521"/>
    </source>
</evidence>
<evidence type="ECO:0000313" key="4">
    <source>
        <dbReference type="EMBL" id="KFB02139.1"/>
    </source>
</evidence>
<reference evidence="5" key="2">
    <citation type="submission" date="2014-07" db="EMBL/GenBank/DDBJ databases">
        <title>Genome sequence of Mangrovimonas yunxiaonensis.</title>
        <authorList>
            <person name="Li Y."/>
            <person name="Zheng T."/>
        </authorList>
    </citation>
    <scope>NUCLEOTIDE SEQUENCE [LARGE SCALE GENOMIC DNA]</scope>
    <source>
        <strain evidence="5">LY01</strain>
    </source>
</reference>
<dbReference type="SUPFAM" id="SSF49265">
    <property type="entry name" value="Fibronectin type III"/>
    <property type="match status" value="1"/>
</dbReference>
<dbReference type="Gene3D" id="2.60.120.380">
    <property type="match status" value="2"/>
</dbReference>
<evidence type="ECO:0000259" key="3">
    <source>
        <dbReference type="PROSITE" id="PS50853"/>
    </source>
</evidence>
<dbReference type="InterPro" id="IPR036116">
    <property type="entry name" value="FN3_sf"/>
</dbReference>
<dbReference type="Gene3D" id="2.60.40.10">
    <property type="entry name" value="Immunoglobulins"/>
    <property type="match status" value="1"/>
</dbReference>
<dbReference type="InterPro" id="IPR026444">
    <property type="entry name" value="Secre_tail"/>
</dbReference>
<proteinExistence type="predicted"/>
<sequence length="606" mass="63986">MKKITLWLFALCSLAFLWQANAQSQSTENFGAFGSDAAPTVLTINSTDITVNQGQPIQAVSLGTFTSHYDSPTGGTGWCGDWYDFSLAVTGGVANGTSIPNGCDADFNGLDVTGFTTITITSNNIDPWIDTVYFDIDLEVTYQTPSCLAPTNMAASNVTISAADLSWAAGGGETVWYLEWKAAANFTPGNSEEDGADTVSGTPEYNGMLTSLMSDTVYYVYYQADCGGGDISAWSSFTFTTEALPPANDDCANAIPITIGLEMCGPEVIGSNVNASNSGVSQASCAVATYGGGDIWYTFTMPSGATEINFSVNSSDFSTTQVELYSGACGALVEEACATASSATFSGLSSSATYYLRIYDWGNDDFGDVAFCAGTPVSPPANDDCANAEVLVQETNITSADLATSHPGTIESATDSGLEAEECNSFSGTANDDVWYAFEALTENVNITVNDEAVFIDIVIQAYSGACGALVNIGCADAGNPEEVMLTGLTIGDTYYFRVYQYSDSSTTIGKTFNVKLWSSDALSVSNAQEKALFAYSPNPVNNMLNIKAQHHITQVAVYNMLGQQVVDMAPNAVSSEVDMSLLQAGAYFVKVSVDGKTETIRIIKK</sequence>
<dbReference type="InterPro" id="IPR013783">
    <property type="entry name" value="Ig-like_fold"/>
</dbReference>
<dbReference type="STRING" id="1197477.IA57_00410"/>
<reference evidence="4 5" key="1">
    <citation type="journal article" date="2014" name="Genome Announc.">
        <title>Draft Genome Sequence of the Algicidal Bacterium Mangrovimonas yunxiaonensis Strain LY01.</title>
        <authorList>
            <person name="Li Y."/>
            <person name="Zhu H."/>
            <person name="Li C."/>
            <person name="Zhang H."/>
            <person name="Chen Z."/>
            <person name="Zheng W."/>
            <person name="Xu H."/>
            <person name="Zheng T."/>
        </authorList>
    </citation>
    <scope>NUCLEOTIDE SEQUENCE [LARGE SCALE GENOMIC DNA]</scope>
    <source>
        <strain evidence="4 5">LY01</strain>
    </source>
</reference>
<feature type="signal peptide" evidence="2">
    <location>
        <begin position="1"/>
        <end position="22"/>
    </location>
</feature>
<evidence type="ECO:0000256" key="2">
    <source>
        <dbReference type="SAM" id="SignalP"/>
    </source>
</evidence>
<dbReference type="PROSITE" id="PS50853">
    <property type="entry name" value="FN3"/>
    <property type="match status" value="1"/>
</dbReference>
<dbReference type="InterPro" id="IPR056600">
    <property type="entry name" value="GBD_T9SS_assoc"/>
</dbReference>
<dbReference type="Proteomes" id="UP000028521">
    <property type="component" value="Unassembled WGS sequence"/>
</dbReference>
<dbReference type="NCBIfam" id="TIGR04183">
    <property type="entry name" value="Por_Secre_tail"/>
    <property type="match status" value="1"/>
</dbReference>
<dbReference type="RefSeq" id="WP_036117762.1">
    <property type="nucleotide sequence ID" value="NZ_BMET01000008.1"/>
</dbReference>
<dbReference type="Pfam" id="PF23759">
    <property type="entry name" value="GBD_T9SS_assoc"/>
    <property type="match status" value="2"/>
</dbReference>
<feature type="domain" description="Fibronectin type-III" evidence="3">
    <location>
        <begin position="149"/>
        <end position="246"/>
    </location>
</feature>
<feature type="chain" id="PRO_5001782708" description="Fibronectin type-III domain-containing protein" evidence="2">
    <location>
        <begin position="23"/>
        <end position="606"/>
    </location>
</feature>
<gene>
    <name evidence="4" type="ORF">IA57_00410</name>
</gene>
<organism evidence="4 5">
    <name type="scientific">Mangrovimonas yunxiaonensis</name>
    <dbReference type="NCBI Taxonomy" id="1197477"/>
    <lineage>
        <taxon>Bacteria</taxon>
        <taxon>Pseudomonadati</taxon>
        <taxon>Bacteroidota</taxon>
        <taxon>Flavobacteriia</taxon>
        <taxon>Flavobacteriales</taxon>
        <taxon>Flavobacteriaceae</taxon>
        <taxon>Mangrovimonas</taxon>
    </lineage>
</organism>
<keyword evidence="5" id="KW-1185">Reference proteome</keyword>
<dbReference type="eggNOG" id="COG0739">
    <property type="taxonomic scope" value="Bacteria"/>
</dbReference>